<dbReference type="EMBL" id="JAKHLF010000013">
    <property type="protein sequence ID" value="MCZ3845282.1"/>
    <property type="molecule type" value="Genomic_DNA"/>
</dbReference>
<sequence>MFKEINTIRNTIRSNDKEKELANAVYILALQQKSELNKIATALKETIDNSNLSKDLSFNLKALLSSLRDTTTSSKDLLTVLDIVLGTDAKKVAKLESIINS</sequence>
<organism evidence="1 2">
    <name type="scientific">Lactobacillus mulieris</name>
    <dbReference type="NCBI Taxonomy" id="2508708"/>
    <lineage>
        <taxon>Bacteria</taxon>
        <taxon>Bacillati</taxon>
        <taxon>Bacillota</taxon>
        <taxon>Bacilli</taxon>
        <taxon>Lactobacillales</taxon>
        <taxon>Lactobacillaceae</taxon>
        <taxon>Lactobacillus</taxon>
    </lineage>
</organism>
<evidence type="ECO:0000313" key="1">
    <source>
        <dbReference type="EMBL" id="MCZ3845282.1"/>
    </source>
</evidence>
<gene>
    <name evidence="1" type="ORF">L2422_07220</name>
</gene>
<dbReference type="AlphaFoldDB" id="A0AAP3GXM9"/>
<proteinExistence type="predicted"/>
<reference evidence="1" key="1">
    <citation type="submission" date="2022-01" db="EMBL/GenBank/DDBJ databases">
        <title>VMRC isolate genome collection.</title>
        <authorList>
            <person name="France M."/>
            <person name="Rutt L."/>
            <person name="Humphrys M."/>
            <person name="Ravel J."/>
        </authorList>
    </citation>
    <scope>NUCLEOTIDE SEQUENCE</scope>
    <source>
        <strain evidence="1">C0127B5</strain>
    </source>
</reference>
<protein>
    <submittedName>
        <fullName evidence="1">Uncharacterized protein</fullName>
    </submittedName>
</protein>
<accession>A0AAP3GXM9</accession>
<evidence type="ECO:0000313" key="2">
    <source>
        <dbReference type="Proteomes" id="UP001213015"/>
    </source>
</evidence>
<comment type="caution">
    <text evidence="1">The sequence shown here is derived from an EMBL/GenBank/DDBJ whole genome shotgun (WGS) entry which is preliminary data.</text>
</comment>
<dbReference type="RefSeq" id="WP_234975108.1">
    <property type="nucleotide sequence ID" value="NZ_JAKEYK010000012.1"/>
</dbReference>
<name>A0AAP3GXM9_9LACO</name>
<dbReference type="Proteomes" id="UP001213015">
    <property type="component" value="Unassembled WGS sequence"/>
</dbReference>